<feature type="domain" description="Myb-like" evidence="5">
    <location>
        <begin position="133"/>
        <end position="179"/>
    </location>
</feature>
<dbReference type="PROSITE" id="PS51294">
    <property type="entry name" value="HTH_MYB"/>
    <property type="match status" value="3"/>
</dbReference>
<dbReference type="Pfam" id="PF13921">
    <property type="entry name" value="Myb_DNA-bind_6"/>
    <property type="match status" value="2"/>
</dbReference>
<feature type="domain" description="SANT" evidence="6">
    <location>
        <begin position="242"/>
        <end position="294"/>
    </location>
</feature>
<feature type="domain" description="Myb-like" evidence="5">
    <location>
        <begin position="183"/>
        <end position="238"/>
    </location>
</feature>
<evidence type="ECO:0008006" key="10">
    <source>
        <dbReference type="Google" id="ProtNLM"/>
    </source>
</evidence>
<dbReference type="SUPFAM" id="SSF46689">
    <property type="entry name" value="Homeodomain-like"/>
    <property type="match status" value="4"/>
</dbReference>
<dbReference type="InterPro" id="IPR017884">
    <property type="entry name" value="SANT_dom"/>
</dbReference>
<protein>
    <recommendedName>
        <fullName evidence="10">Homeodomain-like protein</fullName>
    </recommendedName>
</protein>
<keyword evidence="4" id="KW-0539">Nucleus</keyword>
<dbReference type="Gene3D" id="1.10.10.60">
    <property type="entry name" value="Homeodomain-like"/>
    <property type="match status" value="5"/>
</dbReference>
<reference evidence="8 9" key="1">
    <citation type="journal article" date="2018" name="New Phytol.">
        <title>Phylogenomics of Endogonaceae and evolution of mycorrhizas within Mucoromycota.</title>
        <authorList>
            <person name="Chang Y."/>
            <person name="Desiro A."/>
            <person name="Na H."/>
            <person name="Sandor L."/>
            <person name="Lipzen A."/>
            <person name="Clum A."/>
            <person name="Barry K."/>
            <person name="Grigoriev I.V."/>
            <person name="Martin F.M."/>
            <person name="Stajich J.E."/>
            <person name="Smith M.E."/>
            <person name="Bonito G."/>
            <person name="Spatafora J.W."/>
        </authorList>
    </citation>
    <scope>NUCLEOTIDE SEQUENCE [LARGE SCALE GENOMIC DNA]</scope>
    <source>
        <strain evidence="8 9">GMNB39</strain>
    </source>
</reference>
<sequence>MLRFIKQSLTQFRFHSVSARSPPKYSARKAWSIEDDQILKEARACNRSWLGVAQSLPDRTPDACARRFARLAPSIAHDLKSIRRRSRPWTEDENRLLREKVAQYGFRWKFLSDSYFPNRSPPQLYGHWVTVGNPRQKSGAWLPEEEKRLLDAIQNDKLSWPAVAERVGTRNQMQCWHKYICMSQLIKKGLFSNEEDKAILDAFKIHPNDWGEIASVVDKTTGFKRLPGQCKIRYQRYLDPKLAKDTWTAEEEKILVDAYNRYGTNFSAISQLLPHYRSGRRVQEHIRMLIKRGVIEGHESKNESQERNGEELKIE</sequence>
<gene>
    <name evidence="8" type="ORF">BC936DRAFT_143553</name>
</gene>
<dbReference type="GO" id="GO:0042795">
    <property type="term" value="P:snRNA transcription by RNA polymerase II"/>
    <property type="evidence" value="ECO:0007669"/>
    <property type="project" value="TreeGrafter"/>
</dbReference>
<evidence type="ECO:0000313" key="9">
    <source>
        <dbReference type="Proteomes" id="UP000268093"/>
    </source>
</evidence>
<keyword evidence="1" id="KW-0805">Transcription regulation</keyword>
<dbReference type="GO" id="GO:0001006">
    <property type="term" value="F:RNA polymerase III type 3 promoter sequence-specific DNA binding"/>
    <property type="evidence" value="ECO:0007669"/>
    <property type="project" value="TreeGrafter"/>
</dbReference>
<keyword evidence="3" id="KW-0804">Transcription</keyword>
<dbReference type="Proteomes" id="UP000268093">
    <property type="component" value="Unassembled WGS sequence"/>
</dbReference>
<dbReference type="SMART" id="SM00717">
    <property type="entry name" value="SANT"/>
    <property type="match status" value="5"/>
</dbReference>
<evidence type="ECO:0000259" key="6">
    <source>
        <dbReference type="PROSITE" id="PS51293"/>
    </source>
</evidence>
<feature type="domain" description="Myb-like" evidence="5">
    <location>
        <begin position="28"/>
        <end position="72"/>
    </location>
</feature>
<dbReference type="EMBL" id="RBNI01002729">
    <property type="protein sequence ID" value="RUP48967.1"/>
    <property type="molecule type" value="Genomic_DNA"/>
</dbReference>
<evidence type="ECO:0000259" key="5">
    <source>
        <dbReference type="PROSITE" id="PS50090"/>
    </source>
</evidence>
<comment type="caution">
    <text evidence="8">The sequence shown here is derived from an EMBL/GenBank/DDBJ whole genome shotgun (WGS) entry which is preliminary data.</text>
</comment>
<dbReference type="PANTHER" id="PTHR46621:SF1">
    <property type="entry name" value="SNRNA-ACTIVATING PROTEIN COMPLEX SUBUNIT 4"/>
    <property type="match status" value="1"/>
</dbReference>
<dbReference type="GO" id="GO:0000978">
    <property type="term" value="F:RNA polymerase II cis-regulatory region sequence-specific DNA binding"/>
    <property type="evidence" value="ECO:0007669"/>
    <property type="project" value="TreeGrafter"/>
</dbReference>
<feature type="domain" description="HTH myb-type" evidence="7">
    <location>
        <begin position="81"/>
        <end position="136"/>
    </location>
</feature>
<dbReference type="InterPro" id="IPR017930">
    <property type="entry name" value="Myb_dom"/>
</dbReference>
<dbReference type="OrthoDB" id="2143914at2759"/>
<organism evidence="8 9">
    <name type="scientific">Jimgerdemannia flammicorona</name>
    <dbReference type="NCBI Taxonomy" id="994334"/>
    <lineage>
        <taxon>Eukaryota</taxon>
        <taxon>Fungi</taxon>
        <taxon>Fungi incertae sedis</taxon>
        <taxon>Mucoromycota</taxon>
        <taxon>Mucoromycotina</taxon>
        <taxon>Endogonomycetes</taxon>
        <taxon>Endogonales</taxon>
        <taxon>Endogonaceae</taxon>
        <taxon>Jimgerdemannia</taxon>
    </lineage>
</organism>
<evidence type="ECO:0000256" key="2">
    <source>
        <dbReference type="ARBA" id="ARBA00023125"/>
    </source>
</evidence>
<dbReference type="CDD" id="cd00167">
    <property type="entry name" value="SANT"/>
    <property type="match status" value="3"/>
</dbReference>
<dbReference type="InterPro" id="IPR009057">
    <property type="entry name" value="Homeodomain-like_sf"/>
</dbReference>
<evidence type="ECO:0000313" key="8">
    <source>
        <dbReference type="EMBL" id="RUP48967.1"/>
    </source>
</evidence>
<proteinExistence type="predicted"/>
<evidence type="ECO:0000256" key="4">
    <source>
        <dbReference type="ARBA" id="ARBA00023242"/>
    </source>
</evidence>
<accession>A0A433DDR3</accession>
<keyword evidence="9" id="KW-1185">Reference proteome</keyword>
<name>A0A433DDR3_9FUNG</name>
<dbReference type="PANTHER" id="PTHR46621">
    <property type="entry name" value="SNRNA-ACTIVATING PROTEIN COMPLEX SUBUNIT 4"/>
    <property type="match status" value="1"/>
</dbReference>
<dbReference type="AlphaFoldDB" id="A0A433DDR3"/>
<keyword evidence="2" id="KW-0238">DNA-binding</keyword>
<feature type="domain" description="HTH myb-type" evidence="7">
    <location>
        <begin position="244"/>
        <end position="294"/>
    </location>
</feature>
<feature type="domain" description="Myb-like" evidence="5">
    <location>
        <begin position="239"/>
        <end position="290"/>
    </location>
</feature>
<dbReference type="InterPro" id="IPR051575">
    <property type="entry name" value="Myb-like_DNA-bd"/>
</dbReference>
<feature type="domain" description="HTH myb-type" evidence="7">
    <location>
        <begin position="186"/>
        <end position="242"/>
    </location>
</feature>
<dbReference type="GO" id="GO:0019185">
    <property type="term" value="C:snRNA-activating protein complex"/>
    <property type="evidence" value="ECO:0007669"/>
    <property type="project" value="TreeGrafter"/>
</dbReference>
<evidence type="ECO:0000256" key="1">
    <source>
        <dbReference type="ARBA" id="ARBA00023015"/>
    </source>
</evidence>
<feature type="domain" description="Myb-like" evidence="5">
    <location>
        <begin position="81"/>
        <end position="132"/>
    </location>
</feature>
<dbReference type="GO" id="GO:0042796">
    <property type="term" value="P:snRNA transcription by RNA polymerase III"/>
    <property type="evidence" value="ECO:0007669"/>
    <property type="project" value="TreeGrafter"/>
</dbReference>
<dbReference type="InterPro" id="IPR001005">
    <property type="entry name" value="SANT/Myb"/>
</dbReference>
<evidence type="ECO:0000256" key="3">
    <source>
        <dbReference type="ARBA" id="ARBA00023163"/>
    </source>
</evidence>
<dbReference type="PROSITE" id="PS50090">
    <property type="entry name" value="MYB_LIKE"/>
    <property type="match status" value="5"/>
</dbReference>
<evidence type="ECO:0000259" key="7">
    <source>
        <dbReference type="PROSITE" id="PS51294"/>
    </source>
</evidence>
<dbReference type="PROSITE" id="PS51293">
    <property type="entry name" value="SANT"/>
    <property type="match status" value="1"/>
</dbReference>